<gene>
    <name evidence="2" type="ORF">Cni_G06304</name>
</gene>
<dbReference type="AlphaFoldDB" id="A0AAQ3JX13"/>
<keyword evidence="3" id="KW-1185">Reference proteome</keyword>
<feature type="region of interest" description="Disordered" evidence="1">
    <location>
        <begin position="112"/>
        <end position="136"/>
    </location>
</feature>
<feature type="compositionally biased region" description="Polar residues" evidence="1">
    <location>
        <begin position="115"/>
        <end position="129"/>
    </location>
</feature>
<organism evidence="2 3">
    <name type="scientific">Canna indica</name>
    <name type="common">Indian-shot</name>
    <dbReference type="NCBI Taxonomy" id="4628"/>
    <lineage>
        <taxon>Eukaryota</taxon>
        <taxon>Viridiplantae</taxon>
        <taxon>Streptophyta</taxon>
        <taxon>Embryophyta</taxon>
        <taxon>Tracheophyta</taxon>
        <taxon>Spermatophyta</taxon>
        <taxon>Magnoliopsida</taxon>
        <taxon>Liliopsida</taxon>
        <taxon>Zingiberales</taxon>
        <taxon>Cannaceae</taxon>
        <taxon>Canna</taxon>
    </lineage>
</organism>
<evidence type="ECO:0000256" key="1">
    <source>
        <dbReference type="SAM" id="MobiDB-lite"/>
    </source>
</evidence>
<proteinExistence type="predicted"/>
<dbReference type="PANTHER" id="PTHR47523">
    <property type="entry name" value="F21O3.11 PROTEIN"/>
    <property type="match status" value="1"/>
</dbReference>
<name>A0AAQ3JX13_9LILI</name>
<sequence length="136" mass="15706">MLLVMFIRKDSSNFSKLTTFQKIWFLGFLSPAYFHHYNSQVQQSSSHEKQDNFLVKYEDETSKPSFKKPKRNGGEQLILGLGPIQTLVWRLTNIIPLEAVRKHLTMFRKIGNESGDMSSMENHNIQSANDETDAKP</sequence>
<evidence type="ECO:0000313" key="2">
    <source>
        <dbReference type="EMBL" id="WOK97596.1"/>
    </source>
</evidence>
<reference evidence="2 3" key="1">
    <citation type="submission" date="2023-10" db="EMBL/GenBank/DDBJ databases">
        <title>Chromosome-scale genome assembly provides insights into flower coloration mechanisms of Canna indica.</title>
        <authorList>
            <person name="Li C."/>
        </authorList>
    </citation>
    <scope>NUCLEOTIDE SEQUENCE [LARGE SCALE GENOMIC DNA]</scope>
    <source>
        <tissue evidence="2">Flower</tissue>
    </source>
</reference>
<dbReference type="EMBL" id="CP136891">
    <property type="protein sequence ID" value="WOK97596.1"/>
    <property type="molecule type" value="Genomic_DNA"/>
</dbReference>
<protein>
    <submittedName>
        <fullName evidence="2">Uncharacterized protein</fullName>
    </submittedName>
</protein>
<accession>A0AAQ3JX13</accession>
<evidence type="ECO:0000313" key="3">
    <source>
        <dbReference type="Proteomes" id="UP001327560"/>
    </source>
</evidence>
<dbReference type="Proteomes" id="UP001327560">
    <property type="component" value="Chromosome 2"/>
</dbReference>
<dbReference type="PANTHER" id="PTHR47523:SF1">
    <property type="entry name" value="F21O3.11 PROTEIN"/>
    <property type="match status" value="1"/>
</dbReference>